<comment type="caution">
    <text evidence="1">The sequence shown here is derived from an EMBL/GenBank/DDBJ whole genome shotgun (WGS) entry which is preliminary data.</text>
</comment>
<evidence type="ECO:0000313" key="2">
    <source>
        <dbReference type="Proteomes" id="UP001058974"/>
    </source>
</evidence>
<reference evidence="1 2" key="1">
    <citation type="journal article" date="2022" name="Nat. Genet.">
        <title>Improved pea reference genome and pan-genome highlight genomic features and evolutionary characteristics.</title>
        <authorList>
            <person name="Yang T."/>
            <person name="Liu R."/>
            <person name="Luo Y."/>
            <person name="Hu S."/>
            <person name="Wang D."/>
            <person name="Wang C."/>
            <person name="Pandey M.K."/>
            <person name="Ge S."/>
            <person name="Xu Q."/>
            <person name="Li N."/>
            <person name="Li G."/>
            <person name="Huang Y."/>
            <person name="Saxena R.K."/>
            <person name="Ji Y."/>
            <person name="Li M."/>
            <person name="Yan X."/>
            <person name="He Y."/>
            <person name="Liu Y."/>
            <person name="Wang X."/>
            <person name="Xiang C."/>
            <person name="Varshney R.K."/>
            <person name="Ding H."/>
            <person name="Gao S."/>
            <person name="Zong X."/>
        </authorList>
    </citation>
    <scope>NUCLEOTIDE SEQUENCE [LARGE SCALE GENOMIC DNA]</scope>
    <source>
        <strain evidence="1 2">cv. Zhongwan 6</strain>
    </source>
</reference>
<accession>A0A9D4WME9</accession>
<protein>
    <submittedName>
        <fullName evidence="1">Uncharacterized protein</fullName>
    </submittedName>
</protein>
<keyword evidence="2" id="KW-1185">Reference proteome</keyword>
<dbReference type="AlphaFoldDB" id="A0A9D4WME9"/>
<dbReference type="EMBL" id="JAMSHJ010000005">
    <property type="protein sequence ID" value="KAI5404269.1"/>
    <property type="molecule type" value="Genomic_DNA"/>
</dbReference>
<sequence>MVSEQWYLGTGSSTPWKIFSRSSLTLYSKDRAKGYIFFCVGRGNKIVEFLHAKFFELDVAEPVITYDNIDSVMPVVVTLPQPNFDIVGSSTAHGGSTLNENVAEHRVEDVVEPHVENVVDPPVIAEVAQPDEPDEKIHVKRSVRQKRFVIPDYFVVYLSDDAYDVDIVIDPKNYL</sequence>
<proteinExistence type="predicted"/>
<name>A0A9D4WME9_PEA</name>
<dbReference type="Gramene" id="Psat05G0142700-T1">
    <property type="protein sequence ID" value="KAI5404269.1"/>
    <property type="gene ID" value="KIW84_051427"/>
</dbReference>
<evidence type="ECO:0000313" key="1">
    <source>
        <dbReference type="EMBL" id="KAI5404269.1"/>
    </source>
</evidence>
<dbReference type="Proteomes" id="UP001058974">
    <property type="component" value="Chromosome 5"/>
</dbReference>
<gene>
    <name evidence="1" type="ORF">KIW84_051427</name>
</gene>
<organism evidence="1 2">
    <name type="scientific">Pisum sativum</name>
    <name type="common">Garden pea</name>
    <name type="synonym">Lathyrus oleraceus</name>
    <dbReference type="NCBI Taxonomy" id="3888"/>
    <lineage>
        <taxon>Eukaryota</taxon>
        <taxon>Viridiplantae</taxon>
        <taxon>Streptophyta</taxon>
        <taxon>Embryophyta</taxon>
        <taxon>Tracheophyta</taxon>
        <taxon>Spermatophyta</taxon>
        <taxon>Magnoliopsida</taxon>
        <taxon>eudicotyledons</taxon>
        <taxon>Gunneridae</taxon>
        <taxon>Pentapetalae</taxon>
        <taxon>rosids</taxon>
        <taxon>fabids</taxon>
        <taxon>Fabales</taxon>
        <taxon>Fabaceae</taxon>
        <taxon>Papilionoideae</taxon>
        <taxon>50 kb inversion clade</taxon>
        <taxon>NPAAA clade</taxon>
        <taxon>Hologalegina</taxon>
        <taxon>IRL clade</taxon>
        <taxon>Fabeae</taxon>
        <taxon>Lathyrus</taxon>
    </lineage>
</organism>